<dbReference type="InterPro" id="IPR029016">
    <property type="entry name" value="GAF-like_dom_sf"/>
</dbReference>
<feature type="domain" description="EAL" evidence="1">
    <location>
        <begin position="341"/>
        <end position="594"/>
    </location>
</feature>
<dbReference type="Pfam" id="PF13185">
    <property type="entry name" value="GAF_2"/>
    <property type="match status" value="1"/>
</dbReference>
<dbReference type="Proteomes" id="UP000031843">
    <property type="component" value="Chromosome secondary"/>
</dbReference>
<dbReference type="PANTHER" id="PTHR33121:SF79">
    <property type="entry name" value="CYCLIC DI-GMP PHOSPHODIESTERASE PDED-RELATED"/>
    <property type="match status" value="1"/>
</dbReference>
<keyword evidence="3" id="KW-1185">Reference proteome</keyword>
<protein>
    <submittedName>
        <fullName evidence="2">Diguanylate cyclase/phosphodiesterase (GGDEF &amp; EAL domains) with PAS/PAC sensor(S)</fullName>
    </submittedName>
</protein>
<dbReference type="InterPro" id="IPR000169">
    <property type="entry name" value="Pept_cys_AS"/>
</dbReference>
<dbReference type="Pfam" id="PF00563">
    <property type="entry name" value="EAL"/>
    <property type="match status" value="1"/>
</dbReference>
<dbReference type="SMART" id="SM00052">
    <property type="entry name" value="EAL"/>
    <property type="match status" value="1"/>
</dbReference>
<dbReference type="EMBL" id="CP010537">
    <property type="protein sequence ID" value="AJG24107.1"/>
    <property type="molecule type" value="Genomic_DNA"/>
</dbReference>
<gene>
    <name evidence="2" type="ORF">RR42_s2525</name>
</gene>
<dbReference type="InterPro" id="IPR050706">
    <property type="entry name" value="Cyclic-di-GMP_PDE-like"/>
</dbReference>
<evidence type="ECO:0000313" key="2">
    <source>
        <dbReference type="EMBL" id="AJG24107.1"/>
    </source>
</evidence>
<evidence type="ECO:0000259" key="1">
    <source>
        <dbReference type="PROSITE" id="PS50883"/>
    </source>
</evidence>
<dbReference type="Gene3D" id="3.30.450.40">
    <property type="match status" value="1"/>
</dbReference>
<proteinExistence type="predicted"/>
<dbReference type="Gene3D" id="1.10.490.10">
    <property type="entry name" value="Globins"/>
    <property type="match status" value="1"/>
</dbReference>
<organism evidence="2 3">
    <name type="scientific">Cupriavidus basilensis</name>
    <dbReference type="NCBI Taxonomy" id="68895"/>
    <lineage>
        <taxon>Bacteria</taxon>
        <taxon>Pseudomonadati</taxon>
        <taxon>Pseudomonadota</taxon>
        <taxon>Betaproteobacteria</taxon>
        <taxon>Burkholderiales</taxon>
        <taxon>Burkholderiaceae</taxon>
        <taxon>Cupriavidus</taxon>
    </lineage>
</organism>
<dbReference type="InterPro" id="IPR035919">
    <property type="entry name" value="EAL_sf"/>
</dbReference>
<dbReference type="AlphaFoldDB" id="A0A0C4YEF0"/>
<evidence type="ECO:0000313" key="3">
    <source>
        <dbReference type="Proteomes" id="UP000031843"/>
    </source>
</evidence>
<accession>A0A0C4YEF0</accession>
<dbReference type="PANTHER" id="PTHR33121">
    <property type="entry name" value="CYCLIC DI-GMP PHOSPHODIESTERASE PDEF"/>
    <property type="match status" value="1"/>
</dbReference>
<name>A0A0C4YEF0_9BURK</name>
<dbReference type="PROSITE" id="PS00139">
    <property type="entry name" value="THIOL_PROTEASE_CYS"/>
    <property type="match status" value="1"/>
</dbReference>
<dbReference type="InterPro" id="IPR001633">
    <property type="entry name" value="EAL_dom"/>
</dbReference>
<dbReference type="CDD" id="cd01948">
    <property type="entry name" value="EAL"/>
    <property type="match status" value="1"/>
</dbReference>
<dbReference type="SUPFAM" id="SSF55781">
    <property type="entry name" value="GAF domain-like"/>
    <property type="match status" value="1"/>
</dbReference>
<dbReference type="GO" id="GO:0020037">
    <property type="term" value="F:heme binding"/>
    <property type="evidence" value="ECO:0007669"/>
    <property type="project" value="InterPro"/>
</dbReference>
<dbReference type="InterPro" id="IPR003018">
    <property type="entry name" value="GAF"/>
</dbReference>
<dbReference type="GO" id="GO:0019825">
    <property type="term" value="F:oxygen binding"/>
    <property type="evidence" value="ECO:0007669"/>
    <property type="project" value="InterPro"/>
</dbReference>
<dbReference type="GO" id="GO:0071111">
    <property type="term" value="F:cyclic-guanylate-specific phosphodiesterase activity"/>
    <property type="evidence" value="ECO:0007669"/>
    <property type="project" value="InterPro"/>
</dbReference>
<dbReference type="KEGG" id="cbw:RR42_s2525"/>
<dbReference type="SUPFAM" id="SSF141868">
    <property type="entry name" value="EAL domain-like"/>
    <property type="match status" value="1"/>
</dbReference>
<dbReference type="OrthoDB" id="9813903at2"/>
<dbReference type="InterPro" id="IPR012292">
    <property type="entry name" value="Globin/Proto"/>
</dbReference>
<sequence length="645" mass="70377">MNEWGAHEVPAYGVRAASLLADVKEAVMLVAPRFVDHLYATLYREDGPATILSRFDETELAALRMSQVAYLQSWLEPGLSESEHQARARQCGELLAMLAVECGWVVRAMREYASALTAQVGGLHLDRNTCDALRHVVTERANAEIHFSLLGANVLQQERQLLMGKLLQRLSHVANYGDRVQAALDGLMDLNGLRAAAIAHPDPEGTFIFERMAGDFESYLERLLAADVVPRVQDRPSVLSQGPIGRCWRTGAVATVASYATEPLAAQWKEAARSSGFGSGASIPLRDVEGRMLGVLTIYGSYPGMFETTEMQTFLELTVGVLLSQAIGLQRQLASAGAHLQARQVSYLRQRVYAGEVTFHGQPIVDLHSRRPVAIEFLARLHDQRGKTIGPGTFLPCYGRDDLIRLFKLGLDYALTQARRWDDDGLSVDVSVNLPPELLIEPAGADWVADALQRHRFDPARLKLELLEDRPYGDKERHDAGVHALAALGVGLAMDDLGSGYSSLLRLSSLPFHTVKIDQGLVRDAGRNPDKIIGFIGSLINLGKSLDLTVVVEGLETMDLVEAAAILGADAGQGYALARPMPVDGVAAWARSFTMDIDPVSPRSRLGLLASRWRCEHTAAQHVAAQVLGTCGRRTSVCNSWPGSR</sequence>
<reference evidence="2 3" key="1">
    <citation type="journal article" date="2015" name="Genome Announc.">
        <title>Complete Genome Sequence of Cupriavidus basilensis 4G11, Isolated from the Oak Ridge Field Research Center Site.</title>
        <authorList>
            <person name="Ray J."/>
            <person name="Waters R.J."/>
            <person name="Skerker J.M."/>
            <person name="Kuehl J.V."/>
            <person name="Price M.N."/>
            <person name="Huang J."/>
            <person name="Chakraborty R."/>
            <person name="Arkin A.P."/>
            <person name="Deutschbauer A."/>
        </authorList>
    </citation>
    <scope>NUCLEOTIDE SEQUENCE [LARGE SCALE GENOMIC DNA]</scope>
    <source>
        <strain evidence="2">4G11</strain>
    </source>
</reference>
<dbReference type="RefSeq" id="WP_052495130.1">
    <property type="nucleotide sequence ID" value="NZ_CP010537.1"/>
</dbReference>
<dbReference type="PROSITE" id="PS50883">
    <property type="entry name" value="EAL"/>
    <property type="match status" value="1"/>
</dbReference>
<dbReference type="Gene3D" id="3.20.20.450">
    <property type="entry name" value="EAL domain"/>
    <property type="match status" value="1"/>
</dbReference>
<dbReference type="STRING" id="68895.RR42_s2525"/>